<evidence type="ECO:0000256" key="7">
    <source>
        <dbReference type="ARBA" id="ARBA00022777"/>
    </source>
</evidence>
<evidence type="ECO:0000313" key="10">
    <source>
        <dbReference type="Proteomes" id="UP001580407"/>
    </source>
</evidence>
<keyword evidence="2" id="KW-0813">Transport</keyword>
<dbReference type="InterPro" id="IPR033887">
    <property type="entry name" value="PTS_IIA_man"/>
</dbReference>
<evidence type="ECO:0000259" key="8">
    <source>
        <dbReference type="PROSITE" id="PS51096"/>
    </source>
</evidence>
<keyword evidence="3" id="KW-0963">Cytoplasm</keyword>
<comment type="caution">
    <text evidence="9">The sequence shown here is derived from an EMBL/GenBank/DDBJ whole genome shotgun (WGS) entry which is preliminary data.</text>
</comment>
<name>A0ABV5BCV0_9BACL</name>
<evidence type="ECO:0000256" key="1">
    <source>
        <dbReference type="ARBA" id="ARBA00004496"/>
    </source>
</evidence>
<keyword evidence="4 9" id="KW-0762">Sugar transport</keyword>
<dbReference type="Gene3D" id="3.40.50.510">
    <property type="entry name" value="Phosphotransferase system, mannose-type IIA component"/>
    <property type="match status" value="1"/>
</dbReference>
<reference evidence="9 10" key="1">
    <citation type="submission" date="2024-09" db="EMBL/GenBank/DDBJ databases">
        <authorList>
            <person name="Ruan L."/>
        </authorList>
    </citation>
    <scope>NUCLEOTIDE SEQUENCE [LARGE SCALE GENOMIC DNA]</scope>
    <source>
        <strain evidence="9 10">D33</strain>
    </source>
</reference>
<keyword evidence="10" id="KW-1185">Reference proteome</keyword>
<evidence type="ECO:0000256" key="4">
    <source>
        <dbReference type="ARBA" id="ARBA00022597"/>
    </source>
</evidence>
<evidence type="ECO:0000256" key="3">
    <source>
        <dbReference type="ARBA" id="ARBA00022490"/>
    </source>
</evidence>
<dbReference type="InterPro" id="IPR004701">
    <property type="entry name" value="PTS_EIIA_man-typ"/>
</dbReference>
<dbReference type="PROSITE" id="PS51096">
    <property type="entry name" value="PTS_EIIA_TYPE_4"/>
    <property type="match status" value="1"/>
</dbReference>
<dbReference type="PANTHER" id="PTHR33799:SF1">
    <property type="entry name" value="PTS SYSTEM MANNOSE-SPECIFIC EIIAB COMPONENT-RELATED"/>
    <property type="match status" value="1"/>
</dbReference>
<proteinExistence type="predicted"/>
<sequence length="138" mass="14592">MIGILVVTHGELSQYLLETAAMFVSDITLTRAVTFPAGQGSEDLEAAVRQAVAGMAPNDGILILVDLPGGTPAKMAASLLQDNDKLEVVTGVNIPMLAEALMYRDNMSLSELAAQAVLSGTEGILDVKKMLQLHKKEV</sequence>
<keyword evidence="6" id="KW-0598">Phosphotransferase system</keyword>
<evidence type="ECO:0000256" key="5">
    <source>
        <dbReference type="ARBA" id="ARBA00022679"/>
    </source>
</evidence>
<evidence type="ECO:0000313" key="9">
    <source>
        <dbReference type="EMBL" id="MFB5683536.1"/>
    </source>
</evidence>
<evidence type="ECO:0000256" key="6">
    <source>
        <dbReference type="ARBA" id="ARBA00022683"/>
    </source>
</evidence>
<dbReference type="InterPro" id="IPR051471">
    <property type="entry name" value="Bacterial_PTS_sugar_comp"/>
</dbReference>
<dbReference type="RefSeq" id="WP_375527260.1">
    <property type="nucleotide sequence ID" value="NZ_JBHILM010000027.1"/>
</dbReference>
<dbReference type="PANTHER" id="PTHR33799">
    <property type="entry name" value="PTS PERMEASE-RELATED-RELATED"/>
    <property type="match status" value="1"/>
</dbReference>
<protein>
    <submittedName>
        <fullName evidence="9">PTS sugar transporter subunit IIA</fullName>
    </submittedName>
</protein>
<feature type="domain" description="PTS EIIA type-4" evidence="8">
    <location>
        <begin position="1"/>
        <end position="124"/>
    </location>
</feature>
<dbReference type="SUPFAM" id="SSF53062">
    <property type="entry name" value="PTS system fructose IIA component-like"/>
    <property type="match status" value="1"/>
</dbReference>
<dbReference type="CDD" id="cd00006">
    <property type="entry name" value="PTS_IIA_man"/>
    <property type="match status" value="1"/>
</dbReference>
<gene>
    <name evidence="9" type="ORF">ACE3NQ_21700</name>
</gene>
<dbReference type="Proteomes" id="UP001580407">
    <property type="component" value="Unassembled WGS sequence"/>
</dbReference>
<comment type="subcellular location">
    <subcellularLocation>
        <location evidence="1">Cytoplasm</location>
    </subcellularLocation>
</comment>
<dbReference type="Pfam" id="PF03610">
    <property type="entry name" value="EIIA-man"/>
    <property type="match status" value="1"/>
</dbReference>
<dbReference type="InterPro" id="IPR036662">
    <property type="entry name" value="PTS_EIIA_man-typ_sf"/>
</dbReference>
<dbReference type="EMBL" id="JBHILM010000027">
    <property type="protein sequence ID" value="MFB5683536.1"/>
    <property type="molecule type" value="Genomic_DNA"/>
</dbReference>
<accession>A0ABV5BCV0</accession>
<keyword evidence="5" id="KW-0808">Transferase</keyword>
<evidence type="ECO:0000256" key="2">
    <source>
        <dbReference type="ARBA" id="ARBA00022448"/>
    </source>
</evidence>
<organism evidence="9 10">
    <name type="scientific">Paenibacillus terreus</name>
    <dbReference type="NCBI Taxonomy" id="1387834"/>
    <lineage>
        <taxon>Bacteria</taxon>
        <taxon>Bacillati</taxon>
        <taxon>Bacillota</taxon>
        <taxon>Bacilli</taxon>
        <taxon>Bacillales</taxon>
        <taxon>Paenibacillaceae</taxon>
        <taxon>Paenibacillus</taxon>
    </lineage>
</organism>
<keyword evidence="7" id="KW-0418">Kinase</keyword>